<proteinExistence type="predicted"/>
<keyword evidence="2" id="KW-1185">Reference proteome</keyword>
<evidence type="ECO:0000313" key="1">
    <source>
        <dbReference type="EMBL" id="EKB49860.1"/>
    </source>
</evidence>
<gene>
    <name evidence="1" type="ORF">B879_01524</name>
</gene>
<dbReference type="Proteomes" id="UP000004478">
    <property type="component" value="Unassembled WGS sequence"/>
</dbReference>
<dbReference type="AlphaFoldDB" id="K1L0F9"/>
<comment type="caution">
    <text evidence="1">The sequence shown here is derived from an EMBL/GenBank/DDBJ whole genome shotgun (WGS) entry which is preliminary data.</text>
</comment>
<name>K1L0F9_CECL9</name>
<dbReference type="EMBL" id="AMGM01000017">
    <property type="protein sequence ID" value="EKB49860.1"/>
    <property type="molecule type" value="Genomic_DNA"/>
</dbReference>
<protein>
    <submittedName>
        <fullName evidence="1">Uncharacterized protein</fullName>
    </submittedName>
</protein>
<accession>K1L0F9</accession>
<organism evidence="1 2">
    <name type="scientific">Cecembia lonarensis (strain CCUG 58316 / KCTC 22772 / LW9)</name>
    <dbReference type="NCBI Taxonomy" id="1225176"/>
    <lineage>
        <taxon>Bacteria</taxon>
        <taxon>Pseudomonadati</taxon>
        <taxon>Bacteroidota</taxon>
        <taxon>Cytophagia</taxon>
        <taxon>Cytophagales</taxon>
        <taxon>Cyclobacteriaceae</taxon>
        <taxon>Cecembia</taxon>
    </lineage>
</organism>
<evidence type="ECO:0000313" key="2">
    <source>
        <dbReference type="Proteomes" id="UP000004478"/>
    </source>
</evidence>
<reference evidence="1 2" key="1">
    <citation type="journal article" date="2012" name="J. Bacteriol.">
        <title>Draft Genome Sequence of Cecembia lonarensis Strain LW9T, Isolated from Lonar Lake, a Haloalkaline Lake in India.</title>
        <authorList>
            <person name="Shivaji S."/>
            <person name="Ara S."/>
            <person name="Singh A."/>
            <person name="Pinnaka A.K."/>
        </authorList>
    </citation>
    <scope>NUCLEOTIDE SEQUENCE [LARGE SCALE GENOMIC DNA]</scope>
    <source>
        <strain evidence="1 2">LW9</strain>
    </source>
</reference>
<sequence>MFSFLLMIKVNLTILFFCLGCILHSVAHAQFVNVRLQIPGGIQFKTKMVNDPIVYGMEPTIWMELAGNDNLSLLISINEEDTNEKRDFFILNNGSTDFSKAQKVKSNTPVLLSTKGKIKGINKPKSKIIRAWVGIPIFSAMEERIQADAIAGNQKDVKHSKRKRYLVIIDYP</sequence>